<evidence type="ECO:0000313" key="3">
    <source>
        <dbReference type="EMBL" id="PWE16798.1"/>
    </source>
</evidence>
<dbReference type="AlphaFoldDB" id="A0A2U2BS45"/>
<dbReference type="PANTHER" id="PTHR34475:SF1">
    <property type="entry name" value="CYTOSKELETON PROTEIN RODZ"/>
    <property type="match status" value="1"/>
</dbReference>
<keyword evidence="4" id="KW-1185">Reference proteome</keyword>
<feature type="domain" description="Cytoskeleton protein RodZ-like C-terminal" evidence="2">
    <location>
        <begin position="198"/>
        <end position="267"/>
    </location>
</feature>
<comment type="caution">
    <text evidence="3">The sequence shown here is derived from an EMBL/GenBank/DDBJ whole genome shotgun (WGS) entry which is preliminary data.</text>
</comment>
<dbReference type="InterPro" id="IPR010982">
    <property type="entry name" value="Lambda_DNA-bd_dom_sf"/>
</dbReference>
<evidence type="ECO:0000259" key="2">
    <source>
        <dbReference type="Pfam" id="PF13464"/>
    </source>
</evidence>
<dbReference type="Pfam" id="PF13464">
    <property type="entry name" value="RodZ_C"/>
    <property type="match status" value="1"/>
</dbReference>
<dbReference type="RefSeq" id="WP_109253521.1">
    <property type="nucleotide sequence ID" value="NZ_QEXV01000005.1"/>
</dbReference>
<organism evidence="3 4">
    <name type="scientific">Marinicauda salina</name>
    <dbReference type="NCBI Taxonomy" id="2135793"/>
    <lineage>
        <taxon>Bacteria</taxon>
        <taxon>Pseudomonadati</taxon>
        <taxon>Pseudomonadota</taxon>
        <taxon>Alphaproteobacteria</taxon>
        <taxon>Maricaulales</taxon>
        <taxon>Maricaulaceae</taxon>
        <taxon>Marinicauda</taxon>
    </lineage>
</organism>
<proteinExistence type="predicted"/>
<dbReference type="InterPro" id="IPR050400">
    <property type="entry name" value="Bact_Cytoskel_RodZ"/>
</dbReference>
<dbReference type="PANTHER" id="PTHR34475">
    <property type="match status" value="1"/>
</dbReference>
<dbReference type="Gene3D" id="1.10.260.40">
    <property type="entry name" value="lambda repressor-like DNA-binding domains"/>
    <property type="match status" value="1"/>
</dbReference>
<gene>
    <name evidence="3" type="ORF">DDZ18_11425</name>
</gene>
<protein>
    <submittedName>
        <fullName evidence="3">DUF4115 domain-containing protein</fullName>
    </submittedName>
</protein>
<dbReference type="EMBL" id="QEXV01000005">
    <property type="protein sequence ID" value="PWE16798.1"/>
    <property type="molecule type" value="Genomic_DNA"/>
</dbReference>
<accession>A0A2U2BS45</accession>
<dbReference type="Proteomes" id="UP000245168">
    <property type="component" value="Unassembled WGS sequence"/>
</dbReference>
<dbReference type="GO" id="GO:0003677">
    <property type="term" value="F:DNA binding"/>
    <property type="evidence" value="ECO:0007669"/>
    <property type="project" value="InterPro"/>
</dbReference>
<dbReference type="Pfam" id="PF13413">
    <property type="entry name" value="HTH_25"/>
    <property type="match status" value="1"/>
</dbReference>
<sequence length="285" mass="30056">MTNALSGSTEMGYVPVDAAFADAPPPDSVAASLGERLRQARLKSDLTLDSAAARTRIKRDYLEALETMDPRGLPSRAYAIGYLRTYAAFLGLDTAAIVDQFKQEVECESGRAQPTSPKQRREIKLPRGLIGAVLILGGVIGAASWYGSHVTRTEAFAGAPDPVDAMLSEPRPMVEASAAPEPARIWSALPEPDGGAFVLEATAPALLEVRDASGRILFSREMTPGERYRAPDEPGLTVSTDDAGAISVRAGASLLGAIGEPGETVENISASDFVITALSEVERDG</sequence>
<keyword evidence="1" id="KW-1133">Transmembrane helix</keyword>
<keyword evidence="1" id="KW-0472">Membrane</keyword>
<evidence type="ECO:0000256" key="1">
    <source>
        <dbReference type="SAM" id="Phobius"/>
    </source>
</evidence>
<dbReference type="CDD" id="cd00093">
    <property type="entry name" value="HTH_XRE"/>
    <property type="match status" value="1"/>
</dbReference>
<reference evidence="4" key="1">
    <citation type="submission" date="2018-05" db="EMBL/GenBank/DDBJ databases">
        <authorList>
            <person name="Liu B.-T."/>
        </authorList>
    </citation>
    <scope>NUCLEOTIDE SEQUENCE [LARGE SCALE GENOMIC DNA]</scope>
    <source>
        <strain evidence="4">WD6-1</strain>
    </source>
</reference>
<dbReference type="OrthoDB" id="9790252at2"/>
<dbReference type="InterPro" id="IPR001387">
    <property type="entry name" value="Cro/C1-type_HTH"/>
</dbReference>
<dbReference type="InterPro" id="IPR025194">
    <property type="entry name" value="RodZ-like_C"/>
</dbReference>
<evidence type="ECO:0000313" key="4">
    <source>
        <dbReference type="Proteomes" id="UP000245168"/>
    </source>
</evidence>
<name>A0A2U2BS45_9PROT</name>
<feature type="transmembrane region" description="Helical" evidence="1">
    <location>
        <begin position="128"/>
        <end position="147"/>
    </location>
</feature>
<keyword evidence="1" id="KW-0812">Transmembrane</keyword>